<dbReference type="PRINTS" id="PR00778">
    <property type="entry name" value="HTHARSR"/>
</dbReference>
<evidence type="ECO:0000259" key="4">
    <source>
        <dbReference type="PROSITE" id="PS50987"/>
    </source>
</evidence>
<sequence>MCYAFPVETLAALADPTRRELVALLARGELAAGELAARFPVSRPAISRHLRVLREAGLVCSRVAGRRRLYALDPRPLRELDDWLEPYRDLWAQRFDALDTEIARGRRARRSGETP</sequence>
<dbReference type="Proteomes" id="UP000198921">
    <property type="component" value="Unassembled WGS sequence"/>
</dbReference>
<accession>A0A1H3JX76</accession>
<dbReference type="STRING" id="1137993.SAMN05660209_02857"/>
<evidence type="ECO:0000313" key="5">
    <source>
        <dbReference type="EMBL" id="SDY44219.1"/>
    </source>
</evidence>
<dbReference type="InterPro" id="IPR001845">
    <property type="entry name" value="HTH_ArsR_DNA-bd_dom"/>
</dbReference>
<dbReference type="SUPFAM" id="SSF46785">
    <property type="entry name" value="Winged helix' DNA-binding domain"/>
    <property type="match status" value="1"/>
</dbReference>
<gene>
    <name evidence="5" type="ORF">SAMN05660209_02857</name>
</gene>
<dbReference type="NCBIfam" id="NF033788">
    <property type="entry name" value="HTH_metalloreg"/>
    <property type="match status" value="1"/>
</dbReference>
<dbReference type="PROSITE" id="PS50987">
    <property type="entry name" value="HTH_ARSR_2"/>
    <property type="match status" value="1"/>
</dbReference>
<dbReference type="Pfam" id="PF01022">
    <property type="entry name" value="HTH_5"/>
    <property type="match status" value="1"/>
</dbReference>
<keyword evidence="1" id="KW-0805">Transcription regulation</keyword>
<dbReference type="SMART" id="SM00418">
    <property type="entry name" value="HTH_ARSR"/>
    <property type="match status" value="1"/>
</dbReference>
<dbReference type="GO" id="GO:0003700">
    <property type="term" value="F:DNA-binding transcription factor activity"/>
    <property type="evidence" value="ECO:0007669"/>
    <property type="project" value="InterPro"/>
</dbReference>
<evidence type="ECO:0000256" key="3">
    <source>
        <dbReference type="ARBA" id="ARBA00023163"/>
    </source>
</evidence>
<dbReference type="PANTHER" id="PTHR33154">
    <property type="entry name" value="TRANSCRIPTIONAL REGULATOR, ARSR FAMILY"/>
    <property type="match status" value="1"/>
</dbReference>
<dbReference type="InterPro" id="IPR011991">
    <property type="entry name" value="ArsR-like_HTH"/>
</dbReference>
<keyword evidence="6" id="KW-1185">Reference proteome</keyword>
<dbReference type="GO" id="GO:0003677">
    <property type="term" value="F:DNA binding"/>
    <property type="evidence" value="ECO:0007669"/>
    <property type="project" value="UniProtKB-KW"/>
</dbReference>
<organism evidence="5 6">
    <name type="scientific">Geodermatophilus africanus</name>
    <dbReference type="NCBI Taxonomy" id="1137993"/>
    <lineage>
        <taxon>Bacteria</taxon>
        <taxon>Bacillati</taxon>
        <taxon>Actinomycetota</taxon>
        <taxon>Actinomycetes</taxon>
        <taxon>Geodermatophilales</taxon>
        <taxon>Geodermatophilaceae</taxon>
        <taxon>Geodermatophilus</taxon>
    </lineage>
</organism>
<protein>
    <submittedName>
        <fullName evidence="5">Transcriptional regulator, ArsR family</fullName>
    </submittedName>
</protein>
<dbReference type="AlphaFoldDB" id="A0A1H3JX76"/>
<dbReference type="InterPro" id="IPR036390">
    <property type="entry name" value="WH_DNA-bd_sf"/>
</dbReference>
<keyword evidence="2" id="KW-0238">DNA-binding</keyword>
<dbReference type="InterPro" id="IPR051081">
    <property type="entry name" value="HTH_MetalResp_TranReg"/>
</dbReference>
<keyword evidence="3" id="KW-0804">Transcription</keyword>
<feature type="domain" description="HTH arsR-type" evidence="4">
    <location>
        <begin position="1"/>
        <end position="92"/>
    </location>
</feature>
<dbReference type="Gene3D" id="1.10.10.10">
    <property type="entry name" value="Winged helix-like DNA-binding domain superfamily/Winged helix DNA-binding domain"/>
    <property type="match status" value="1"/>
</dbReference>
<evidence type="ECO:0000256" key="1">
    <source>
        <dbReference type="ARBA" id="ARBA00023015"/>
    </source>
</evidence>
<reference evidence="6" key="1">
    <citation type="submission" date="2016-10" db="EMBL/GenBank/DDBJ databases">
        <authorList>
            <person name="Varghese N."/>
            <person name="Submissions S."/>
        </authorList>
    </citation>
    <scope>NUCLEOTIDE SEQUENCE [LARGE SCALE GENOMIC DNA]</scope>
    <source>
        <strain evidence="6">DSM 45422</strain>
    </source>
</reference>
<proteinExistence type="predicted"/>
<evidence type="ECO:0000256" key="2">
    <source>
        <dbReference type="ARBA" id="ARBA00023125"/>
    </source>
</evidence>
<dbReference type="InterPro" id="IPR036388">
    <property type="entry name" value="WH-like_DNA-bd_sf"/>
</dbReference>
<dbReference type="PANTHER" id="PTHR33154:SF33">
    <property type="entry name" value="TRANSCRIPTIONAL REPRESSOR SDPR"/>
    <property type="match status" value="1"/>
</dbReference>
<dbReference type="EMBL" id="FNOT01000007">
    <property type="protein sequence ID" value="SDY44219.1"/>
    <property type="molecule type" value="Genomic_DNA"/>
</dbReference>
<evidence type="ECO:0000313" key="6">
    <source>
        <dbReference type="Proteomes" id="UP000198921"/>
    </source>
</evidence>
<dbReference type="CDD" id="cd00090">
    <property type="entry name" value="HTH_ARSR"/>
    <property type="match status" value="1"/>
</dbReference>
<name>A0A1H3JX76_9ACTN</name>